<evidence type="ECO:0000256" key="6">
    <source>
        <dbReference type="ARBA" id="ARBA00040091"/>
    </source>
</evidence>
<dbReference type="EMBL" id="OV651814">
    <property type="protein sequence ID" value="CAH1106108.1"/>
    <property type="molecule type" value="Genomic_DNA"/>
</dbReference>
<proteinExistence type="inferred from homology"/>
<dbReference type="Pfam" id="PF02969">
    <property type="entry name" value="TAF"/>
    <property type="match status" value="1"/>
</dbReference>
<evidence type="ECO:0000259" key="8">
    <source>
        <dbReference type="SMART" id="SM00803"/>
    </source>
</evidence>
<feature type="region of interest" description="Disordered" evidence="7">
    <location>
        <begin position="1"/>
        <end position="31"/>
    </location>
</feature>
<dbReference type="PANTHER" id="PTHR10221">
    <property type="entry name" value="TRANSCRIPTION INITIATION FACTOR TFIID SUBUNIT 6"/>
    <property type="match status" value="1"/>
</dbReference>
<keyword evidence="4" id="KW-0804">Transcription</keyword>
<evidence type="ECO:0000313" key="10">
    <source>
        <dbReference type="Proteomes" id="UP001153636"/>
    </source>
</evidence>
<dbReference type="InterPro" id="IPR004823">
    <property type="entry name" value="TAF_TATA-bd_Histone-like_dom"/>
</dbReference>
<evidence type="ECO:0000313" key="9">
    <source>
        <dbReference type="EMBL" id="CAH1106108.1"/>
    </source>
</evidence>
<evidence type="ECO:0000256" key="4">
    <source>
        <dbReference type="ARBA" id="ARBA00023163"/>
    </source>
</evidence>
<dbReference type="SUPFAM" id="SSF47113">
    <property type="entry name" value="Histone-fold"/>
    <property type="match status" value="1"/>
</dbReference>
<dbReference type="GO" id="GO:0003713">
    <property type="term" value="F:transcription coactivator activity"/>
    <property type="evidence" value="ECO:0007669"/>
    <property type="project" value="TreeGrafter"/>
</dbReference>
<evidence type="ECO:0000256" key="7">
    <source>
        <dbReference type="SAM" id="MobiDB-lite"/>
    </source>
</evidence>
<dbReference type="GO" id="GO:0005669">
    <property type="term" value="C:transcription factor TFIID complex"/>
    <property type="evidence" value="ECO:0007669"/>
    <property type="project" value="InterPro"/>
</dbReference>
<name>A0A9P0CTT3_9CUCU</name>
<feature type="domain" description="TATA box binding protein associated factor (TAF) histone-like fold" evidence="8">
    <location>
        <begin position="35"/>
        <end position="99"/>
    </location>
</feature>
<dbReference type="OrthoDB" id="6621890at2759"/>
<dbReference type="Proteomes" id="UP001153636">
    <property type="component" value="Chromosome 2"/>
</dbReference>
<dbReference type="GO" id="GO:0016251">
    <property type="term" value="F:RNA polymerase II general transcription initiation factor activity"/>
    <property type="evidence" value="ECO:0007669"/>
    <property type="project" value="InterPro"/>
</dbReference>
<dbReference type="Gene3D" id="1.10.20.10">
    <property type="entry name" value="Histone, subunit A"/>
    <property type="match status" value="1"/>
</dbReference>
<dbReference type="GO" id="GO:0046982">
    <property type="term" value="F:protein heterodimerization activity"/>
    <property type="evidence" value="ECO:0007669"/>
    <property type="project" value="InterPro"/>
</dbReference>
<organism evidence="9 10">
    <name type="scientific">Psylliodes chrysocephalus</name>
    <dbReference type="NCBI Taxonomy" id="3402493"/>
    <lineage>
        <taxon>Eukaryota</taxon>
        <taxon>Metazoa</taxon>
        <taxon>Ecdysozoa</taxon>
        <taxon>Arthropoda</taxon>
        <taxon>Hexapoda</taxon>
        <taxon>Insecta</taxon>
        <taxon>Pterygota</taxon>
        <taxon>Neoptera</taxon>
        <taxon>Endopterygota</taxon>
        <taxon>Coleoptera</taxon>
        <taxon>Polyphaga</taxon>
        <taxon>Cucujiformia</taxon>
        <taxon>Chrysomeloidea</taxon>
        <taxon>Chrysomelidae</taxon>
        <taxon>Galerucinae</taxon>
        <taxon>Alticini</taxon>
        <taxon>Psylliodes</taxon>
    </lineage>
</organism>
<evidence type="ECO:0000256" key="5">
    <source>
        <dbReference type="ARBA" id="ARBA00023242"/>
    </source>
</evidence>
<comment type="subcellular location">
    <subcellularLocation>
        <location evidence="1">Nucleus</location>
    </subcellularLocation>
</comment>
<dbReference type="SMART" id="SM00803">
    <property type="entry name" value="TAF"/>
    <property type="match status" value="1"/>
</dbReference>
<dbReference type="AlphaFoldDB" id="A0A9P0CTT3"/>
<dbReference type="GO" id="GO:0046695">
    <property type="term" value="C:SLIK (SAGA-like) complex"/>
    <property type="evidence" value="ECO:0007669"/>
    <property type="project" value="InterPro"/>
</dbReference>
<dbReference type="PANTHER" id="PTHR10221:SF9">
    <property type="entry name" value="TRANSCRIPTION INITIATION FACTOR TFIID SUBUNIT 6"/>
    <property type="match status" value="1"/>
</dbReference>
<reference evidence="9" key="1">
    <citation type="submission" date="2022-01" db="EMBL/GenBank/DDBJ databases">
        <authorList>
            <person name="King R."/>
        </authorList>
    </citation>
    <scope>NUCLEOTIDE SEQUENCE</scope>
</reference>
<keyword evidence="10" id="KW-1185">Reference proteome</keyword>
<sequence>MSASNSIKKPQSSSSNDNNSNEKGSPDKDYKEYAGIGPDIIRSYAEQAMFETHLTEDVCNTLSEDINYKLRYIIHEALLKARLCGRDSISSRDIEESFSNLSIEKVYGAPTNPNWVPFSDSNQTFYYLDDNLVNLIEMTEEENSYVQYGDVEITNKWYPDSDPNNSALKNYFTVACQSVISGDEELRNMVLKDISENPQVGPIAQWFYHFGYFLLMKNITYDSLTLRALDLIEILENSPLSSASVSPKQLKLLVRLLLQRLLLTYSSPDVLKRLCFTLSILCLRQSLKEMAIAKINQKLDAVANNAILSIVTTIYYLGIEAIREIFIPQITFFLDRVAAESNMDLVYFILAIYGLICKAEPGETYVHNWFDILIPNELVIYWHPLKYENIETEKLDINFVAVKSKLIKMRRKVAYPTGRNCRFKMEEVFTLPSINCKIKRKLDQFRTGMKVYKKQTHITVGKTSLLLSVLNSNNKNKLHKCCDHSMLSYNL</sequence>
<evidence type="ECO:0000256" key="2">
    <source>
        <dbReference type="ARBA" id="ARBA00007688"/>
    </source>
</evidence>
<dbReference type="GO" id="GO:0000124">
    <property type="term" value="C:SAGA complex"/>
    <property type="evidence" value="ECO:0007669"/>
    <property type="project" value="InterPro"/>
</dbReference>
<dbReference type="InterPro" id="IPR009072">
    <property type="entry name" value="Histone-fold"/>
</dbReference>
<feature type="compositionally biased region" description="Low complexity" evidence="7">
    <location>
        <begin position="1"/>
        <end position="21"/>
    </location>
</feature>
<keyword evidence="5" id="KW-0539">Nucleus</keyword>
<dbReference type="InterPro" id="IPR037796">
    <property type="entry name" value="TAF6"/>
</dbReference>
<accession>A0A9P0CTT3</accession>
<gene>
    <name evidence="9" type="ORF">PSYICH_LOCUS7454</name>
</gene>
<keyword evidence="3" id="KW-0805">Transcription regulation</keyword>
<comment type="similarity">
    <text evidence="2">Belongs to the TAF6 family.</text>
</comment>
<evidence type="ECO:0000256" key="3">
    <source>
        <dbReference type="ARBA" id="ARBA00023015"/>
    </source>
</evidence>
<dbReference type="GO" id="GO:0051123">
    <property type="term" value="P:RNA polymerase II preinitiation complex assembly"/>
    <property type="evidence" value="ECO:0007669"/>
    <property type="project" value="TreeGrafter"/>
</dbReference>
<evidence type="ECO:0000256" key="1">
    <source>
        <dbReference type="ARBA" id="ARBA00004123"/>
    </source>
</evidence>
<protein>
    <recommendedName>
        <fullName evidence="6">Transcription initiation factor TFIID subunit 6</fullName>
    </recommendedName>
</protein>